<evidence type="ECO:0000313" key="1">
    <source>
        <dbReference type="EMBL" id="GAG05362.1"/>
    </source>
</evidence>
<evidence type="ECO:0008006" key="2">
    <source>
        <dbReference type="Google" id="ProtNLM"/>
    </source>
</evidence>
<feature type="non-terminal residue" evidence="1">
    <location>
        <position position="240"/>
    </location>
</feature>
<protein>
    <recommendedName>
        <fullName evidence="2">Phage tail tape measure protein domain-containing protein</fullName>
    </recommendedName>
</protein>
<name>X0V1P0_9ZZZZ</name>
<proteinExistence type="predicted"/>
<organism evidence="1">
    <name type="scientific">marine sediment metagenome</name>
    <dbReference type="NCBI Taxonomy" id="412755"/>
    <lineage>
        <taxon>unclassified sequences</taxon>
        <taxon>metagenomes</taxon>
        <taxon>ecological metagenomes</taxon>
    </lineage>
</organism>
<dbReference type="EMBL" id="BARS01022904">
    <property type="protein sequence ID" value="GAG05362.1"/>
    <property type="molecule type" value="Genomic_DNA"/>
</dbReference>
<reference evidence="1" key="1">
    <citation type="journal article" date="2014" name="Front. Microbiol.">
        <title>High frequency of phylogenetically diverse reductive dehalogenase-homologous genes in deep subseafloor sedimentary metagenomes.</title>
        <authorList>
            <person name="Kawai M."/>
            <person name="Futagami T."/>
            <person name="Toyoda A."/>
            <person name="Takaki Y."/>
            <person name="Nishi S."/>
            <person name="Hori S."/>
            <person name="Arai W."/>
            <person name="Tsubouchi T."/>
            <person name="Morono Y."/>
            <person name="Uchiyama I."/>
            <person name="Ito T."/>
            <person name="Fujiyama A."/>
            <person name="Inagaki F."/>
            <person name="Takami H."/>
        </authorList>
    </citation>
    <scope>NUCLEOTIDE SEQUENCE</scope>
    <source>
        <strain evidence="1">Expedition CK06-06</strain>
    </source>
</reference>
<dbReference type="AlphaFoldDB" id="X0V1P0"/>
<accession>X0V1P0</accession>
<sequence>MKLIPQVSSWTNIGKSLFAGVTGFGKNLWTSFTGAGSKIVGGASGFFSGLTNSVTGVLSTITDPVKRLAALKDNIPKAIQDTAKLPSVVTNVQNNILNTDKLTSKNFVQQVTDSAGNAVTNARGRITEQLIPPDLASIKRKAGISLNTSDIIGCIGDKIKDLFGIFTVSLGIPTFDMFKVPDFAGISDNIADSFDDMFDSINGAVTDTIDGIANMLTLKRINIINQQEIGRLTLGKFLGC</sequence>
<gene>
    <name evidence="1" type="ORF">S01H1_36547</name>
</gene>
<comment type="caution">
    <text evidence="1">The sequence shown here is derived from an EMBL/GenBank/DDBJ whole genome shotgun (WGS) entry which is preliminary data.</text>
</comment>